<dbReference type="InterPro" id="IPR001628">
    <property type="entry name" value="Znf_hrmn_rcpt"/>
</dbReference>
<keyword evidence="8" id="KW-0675">Receptor</keyword>
<evidence type="ECO:0000256" key="3">
    <source>
        <dbReference type="ARBA" id="ARBA00022771"/>
    </source>
</evidence>
<keyword evidence="3" id="KW-0863">Zinc-finger</keyword>
<dbReference type="InterPro" id="IPR050200">
    <property type="entry name" value="Nuclear_hormone_rcpt_NR3"/>
</dbReference>
<evidence type="ECO:0000259" key="11">
    <source>
        <dbReference type="PROSITE" id="PS51030"/>
    </source>
</evidence>
<dbReference type="EMBL" id="JARBHB010000003">
    <property type="protein sequence ID" value="KAJ8891120.1"/>
    <property type="molecule type" value="Genomic_DNA"/>
</dbReference>
<keyword evidence="7" id="KW-0804">Transcription</keyword>
<evidence type="ECO:0000256" key="7">
    <source>
        <dbReference type="ARBA" id="ARBA00023163"/>
    </source>
</evidence>
<dbReference type="SUPFAM" id="SSF57716">
    <property type="entry name" value="Glucocorticoid receptor-like (DNA-binding domain)"/>
    <property type="match status" value="1"/>
</dbReference>
<evidence type="ECO:0000256" key="5">
    <source>
        <dbReference type="ARBA" id="ARBA00023015"/>
    </source>
</evidence>
<keyword evidence="6" id="KW-0238">DNA-binding</keyword>
<evidence type="ECO:0000256" key="9">
    <source>
        <dbReference type="ARBA" id="ARBA00023242"/>
    </source>
</evidence>
<reference evidence="12 13" key="1">
    <citation type="submission" date="2023-02" db="EMBL/GenBank/DDBJ databases">
        <title>LHISI_Scaffold_Assembly.</title>
        <authorList>
            <person name="Stuart O.P."/>
            <person name="Cleave R."/>
            <person name="Magrath M.J.L."/>
            <person name="Mikheyev A.S."/>
        </authorList>
    </citation>
    <scope>NUCLEOTIDE SEQUENCE [LARGE SCALE GENOMIC DNA]</scope>
    <source>
        <strain evidence="12">Daus_M_001</strain>
        <tissue evidence="12">Leg muscle</tissue>
    </source>
</reference>
<proteinExistence type="predicted"/>
<evidence type="ECO:0000256" key="4">
    <source>
        <dbReference type="ARBA" id="ARBA00022833"/>
    </source>
</evidence>
<dbReference type="PROSITE" id="PS00031">
    <property type="entry name" value="NUCLEAR_REC_DBD_1"/>
    <property type="match status" value="1"/>
</dbReference>
<evidence type="ECO:0000256" key="1">
    <source>
        <dbReference type="ARBA" id="ARBA00004123"/>
    </source>
</evidence>
<organism evidence="12 13">
    <name type="scientific">Dryococelus australis</name>
    <dbReference type="NCBI Taxonomy" id="614101"/>
    <lineage>
        <taxon>Eukaryota</taxon>
        <taxon>Metazoa</taxon>
        <taxon>Ecdysozoa</taxon>
        <taxon>Arthropoda</taxon>
        <taxon>Hexapoda</taxon>
        <taxon>Insecta</taxon>
        <taxon>Pterygota</taxon>
        <taxon>Neoptera</taxon>
        <taxon>Polyneoptera</taxon>
        <taxon>Phasmatodea</taxon>
        <taxon>Verophasmatodea</taxon>
        <taxon>Anareolatae</taxon>
        <taxon>Phasmatidae</taxon>
        <taxon>Eurycanthinae</taxon>
        <taxon>Dryococelus</taxon>
    </lineage>
</organism>
<dbReference type="PROSITE" id="PS51030">
    <property type="entry name" value="NUCLEAR_REC_DBD_2"/>
    <property type="match status" value="1"/>
</dbReference>
<accession>A0ABQ9I380</accession>
<dbReference type="SMART" id="SM00399">
    <property type="entry name" value="ZnF_C4"/>
    <property type="match status" value="1"/>
</dbReference>
<feature type="region of interest" description="Disordered" evidence="10">
    <location>
        <begin position="91"/>
        <end position="113"/>
    </location>
</feature>
<name>A0ABQ9I380_9NEOP</name>
<keyword evidence="5" id="KW-0805">Transcription regulation</keyword>
<comment type="caution">
    <text evidence="12">The sequence shown here is derived from an EMBL/GenBank/DDBJ whole genome shotgun (WGS) entry which is preliminary data.</text>
</comment>
<keyword evidence="13" id="KW-1185">Reference proteome</keyword>
<protein>
    <recommendedName>
        <fullName evidence="11">Nuclear receptor domain-containing protein</fullName>
    </recommendedName>
</protein>
<gene>
    <name evidence="12" type="ORF">PR048_010634</name>
</gene>
<dbReference type="PANTHER" id="PTHR48092">
    <property type="entry name" value="KNIRPS-RELATED PROTEIN-RELATED"/>
    <property type="match status" value="1"/>
</dbReference>
<sequence>MLTDNDVCCQAPSQVAVLCLVCRDISSGLHYGIHTCESCKAFFKRSVRRENQGQAPSACRSSGDCPVTWQRKTGCQACRFAKCLAAGMRREAVRPDQTRGGRRSAPTSSSYDERMKQFDGLDFFNRGRENVDTV</sequence>
<keyword evidence="2" id="KW-0479">Metal-binding</keyword>
<dbReference type="InterPro" id="IPR013088">
    <property type="entry name" value="Znf_NHR/GATA"/>
</dbReference>
<dbReference type="PRINTS" id="PR00047">
    <property type="entry name" value="STROIDFINGER"/>
</dbReference>
<dbReference type="CDD" id="cd06916">
    <property type="entry name" value="NR_DBD_like"/>
    <property type="match status" value="1"/>
</dbReference>
<keyword evidence="4" id="KW-0862">Zinc</keyword>
<dbReference type="Pfam" id="PF00105">
    <property type="entry name" value="zf-C4"/>
    <property type="match status" value="1"/>
</dbReference>
<feature type="domain" description="Nuclear receptor" evidence="11">
    <location>
        <begin position="16"/>
        <end position="95"/>
    </location>
</feature>
<dbReference type="Gene3D" id="3.30.50.10">
    <property type="entry name" value="Erythroid Transcription Factor GATA-1, subunit A"/>
    <property type="match status" value="1"/>
</dbReference>
<evidence type="ECO:0000256" key="6">
    <source>
        <dbReference type="ARBA" id="ARBA00023125"/>
    </source>
</evidence>
<keyword evidence="9" id="KW-0539">Nucleus</keyword>
<evidence type="ECO:0000313" key="12">
    <source>
        <dbReference type="EMBL" id="KAJ8891120.1"/>
    </source>
</evidence>
<comment type="subcellular location">
    <subcellularLocation>
        <location evidence="1">Nucleus</location>
    </subcellularLocation>
</comment>
<evidence type="ECO:0000256" key="8">
    <source>
        <dbReference type="ARBA" id="ARBA00023170"/>
    </source>
</evidence>
<evidence type="ECO:0000256" key="10">
    <source>
        <dbReference type="SAM" id="MobiDB-lite"/>
    </source>
</evidence>
<evidence type="ECO:0000313" key="13">
    <source>
        <dbReference type="Proteomes" id="UP001159363"/>
    </source>
</evidence>
<dbReference type="Proteomes" id="UP001159363">
    <property type="component" value="Chromosome 3"/>
</dbReference>
<evidence type="ECO:0000256" key="2">
    <source>
        <dbReference type="ARBA" id="ARBA00022723"/>
    </source>
</evidence>